<dbReference type="PROSITE" id="PS51123">
    <property type="entry name" value="OMPA_2"/>
    <property type="match status" value="1"/>
</dbReference>
<evidence type="ECO:0000256" key="1">
    <source>
        <dbReference type="ARBA" id="ARBA00004442"/>
    </source>
</evidence>
<comment type="caution">
    <text evidence="6">The sequence shown here is derived from an EMBL/GenBank/DDBJ whole genome shotgun (WGS) entry which is preliminary data.</text>
</comment>
<dbReference type="PANTHER" id="PTHR30329">
    <property type="entry name" value="STATOR ELEMENT OF FLAGELLAR MOTOR COMPLEX"/>
    <property type="match status" value="1"/>
</dbReference>
<dbReference type="RefSeq" id="WP_125436768.1">
    <property type="nucleotide sequence ID" value="NZ_RWIU01000002.1"/>
</dbReference>
<dbReference type="PRINTS" id="PR01021">
    <property type="entry name" value="OMPADOMAIN"/>
</dbReference>
<keyword evidence="3" id="KW-0998">Cell outer membrane</keyword>
<dbReference type="OrthoDB" id="1490539at2"/>
<evidence type="ECO:0000313" key="7">
    <source>
        <dbReference type="Proteomes" id="UP000270291"/>
    </source>
</evidence>
<reference evidence="6 7" key="1">
    <citation type="submission" date="2018-12" db="EMBL/GenBank/DDBJ databases">
        <authorList>
            <person name="Feng G."/>
            <person name="Zhu H."/>
        </authorList>
    </citation>
    <scope>NUCLEOTIDE SEQUENCE [LARGE SCALE GENOMIC DNA]</scope>
    <source>
        <strain evidence="6 7">LMG 26000</strain>
    </source>
</reference>
<keyword evidence="7" id="KW-1185">Reference proteome</keyword>
<evidence type="ECO:0000313" key="6">
    <source>
        <dbReference type="EMBL" id="RSK44615.1"/>
    </source>
</evidence>
<dbReference type="PANTHER" id="PTHR30329:SF21">
    <property type="entry name" value="LIPOPROTEIN YIAD-RELATED"/>
    <property type="match status" value="1"/>
</dbReference>
<protein>
    <recommendedName>
        <fullName evidence="5">OmpA-like domain-containing protein</fullName>
    </recommendedName>
</protein>
<dbReference type="GO" id="GO:0009279">
    <property type="term" value="C:cell outer membrane"/>
    <property type="evidence" value="ECO:0007669"/>
    <property type="project" value="UniProtKB-SubCell"/>
</dbReference>
<evidence type="ECO:0000256" key="3">
    <source>
        <dbReference type="ARBA" id="ARBA00023237"/>
    </source>
</evidence>
<organism evidence="6 7">
    <name type="scientific">Hymenobacter perfusus</name>
    <dbReference type="NCBI Taxonomy" id="1236770"/>
    <lineage>
        <taxon>Bacteria</taxon>
        <taxon>Pseudomonadati</taxon>
        <taxon>Bacteroidota</taxon>
        <taxon>Cytophagia</taxon>
        <taxon>Cytophagales</taxon>
        <taxon>Hymenobacteraceae</taxon>
        <taxon>Hymenobacter</taxon>
    </lineage>
</organism>
<evidence type="ECO:0000256" key="4">
    <source>
        <dbReference type="PROSITE-ProRule" id="PRU00473"/>
    </source>
</evidence>
<dbReference type="Gene3D" id="2.60.40.1120">
    <property type="entry name" value="Carboxypeptidase-like, regulatory domain"/>
    <property type="match status" value="1"/>
</dbReference>
<dbReference type="InterPro" id="IPR036737">
    <property type="entry name" value="OmpA-like_sf"/>
</dbReference>
<evidence type="ECO:0000259" key="5">
    <source>
        <dbReference type="PROSITE" id="PS51123"/>
    </source>
</evidence>
<sequence length="672" mass="73698">MVLRAERLKWLCFLWLLLAGWGMAGPVGAQVPAEVPADWQRFTDAATGYQLVYPHGWLVHEEKEAPNVSFYVGPDWAAAPAVVQLSSQPLPASRVNQPPLAADPLDSVWQALLALPRAQVLQLSQHDAGSYQELRYEYTYADSAAARTRVLGRLLWRGGYEFRLEYRAATARDAQYLAPGRQLLNSFAFVGPGRPSRRYAEQLCDDKLYGIAALRAHDGIWEDDCRTIHEWTGNALTAAPKIHRRVLPFQSYALAKGFDNCLYSVTKSPTNQPERVYRYNPATRQGGYTGWELPAQGSGNVWISAATDRRGDLLFITNDANLLVRVSPVTDSVTVVWTRDPLRAMPYYPTVGFAGAGTHANFCLDETDTLYAVYSTNGTLLKIDVPTRQPAPLPLPLTGLPAQGGYSDLLMQQDTSGRRRLYVAGPKSVYEIDLARQQATYVRRGVYTDLAGCNLFRRNQAASLPAPPSPPTATWQGRVLDAESQAPLPQARLSVAEPGTAAAGRTLTAAGEFLVAGVPAQPYQVRVQLSGYLPLDTVYQLTAGPSFQDIVLRPLRPGTVLRLDNVEFEQGKAVLLPSSAPDLNRLLDLLTTSPELTIELRGHTDNQGDPQLNVQLSEQRVAVVKAYLVSQGIAAGRITGLGLGGTEPRASNAQEATRRLNRRVEFRITGGR</sequence>
<dbReference type="InterPro" id="IPR008969">
    <property type="entry name" value="CarboxyPept-like_regulatory"/>
</dbReference>
<dbReference type="Gene3D" id="3.30.1330.60">
    <property type="entry name" value="OmpA-like domain"/>
    <property type="match status" value="1"/>
</dbReference>
<evidence type="ECO:0000256" key="2">
    <source>
        <dbReference type="ARBA" id="ARBA00023136"/>
    </source>
</evidence>
<dbReference type="Pfam" id="PF13620">
    <property type="entry name" value="CarboxypepD_reg"/>
    <property type="match status" value="1"/>
</dbReference>
<dbReference type="SUPFAM" id="SSF103088">
    <property type="entry name" value="OmpA-like"/>
    <property type="match status" value="1"/>
</dbReference>
<gene>
    <name evidence="6" type="ORF">EI293_08860</name>
</gene>
<dbReference type="AlphaFoldDB" id="A0A3R9MNI4"/>
<dbReference type="Proteomes" id="UP000270291">
    <property type="component" value="Unassembled WGS sequence"/>
</dbReference>
<keyword evidence="2 4" id="KW-0472">Membrane</keyword>
<accession>A0A3R9MNI4</accession>
<dbReference type="InterPro" id="IPR050330">
    <property type="entry name" value="Bact_OuterMem_StrucFunc"/>
</dbReference>
<dbReference type="SUPFAM" id="SSF101898">
    <property type="entry name" value="NHL repeat"/>
    <property type="match status" value="1"/>
</dbReference>
<proteinExistence type="predicted"/>
<dbReference type="Pfam" id="PF00691">
    <property type="entry name" value="OmpA"/>
    <property type="match status" value="1"/>
</dbReference>
<dbReference type="EMBL" id="RWIU01000002">
    <property type="protein sequence ID" value="RSK44615.1"/>
    <property type="molecule type" value="Genomic_DNA"/>
</dbReference>
<name>A0A3R9MNI4_9BACT</name>
<comment type="subcellular location">
    <subcellularLocation>
        <location evidence="1">Cell outer membrane</location>
    </subcellularLocation>
</comment>
<feature type="domain" description="OmpA-like" evidence="5">
    <location>
        <begin position="555"/>
        <end position="672"/>
    </location>
</feature>
<dbReference type="InterPro" id="IPR006664">
    <property type="entry name" value="OMP_bac"/>
</dbReference>
<dbReference type="InterPro" id="IPR006665">
    <property type="entry name" value="OmpA-like"/>
</dbReference>
<dbReference type="CDD" id="cd07185">
    <property type="entry name" value="OmpA_C-like"/>
    <property type="match status" value="1"/>
</dbReference>
<dbReference type="SUPFAM" id="SSF49464">
    <property type="entry name" value="Carboxypeptidase regulatory domain-like"/>
    <property type="match status" value="1"/>
</dbReference>